<dbReference type="SUPFAM" id="SSF46565">
    <property type="entry name" value="Chaperone J-domain"/>
    <property type="match status" value="1"/>
</dbReference>
<evidence type="ECO:0000256" key="3">
    <source>
        <dbReference type="ARBA" id="ARBA00022640"/>
    </source>
</evidence>
<dbReference type="InterPro" id="IPR036869">
    <property type="entry name" value="J_dom_sf"/>
</dbReference>
<dbReference type="Pfam" id="PF00684">
    <property type="entry name" value="DnaJ_CXXCXGXG"/>
    <property type="match status" value="1"/>
</dbReference>
<keyword evidence="7 11" id="KW-0862">Zinc</keyword>
<dbReference type="GO" id="GO:0009408">
    <property type="term" value="P:response to heat"/>
    <property type="evidence" value="ECO:0007669"/>
    <property type="project" value="InterPro"/>
</dbReference>
<protein>
    <submittedName>
        <fullName evidence="15">Uncharacterized protein</fullName>
    </submittedName>
</protein>
<dbReference type="CDD" id="cd06257">
    <property type="entry name" value="DnaJ"/>
    <property type="match status" value="1"/>
</dbReference>
<comment type="subcellular location">
    <subcellularLocation>
        <location evidence="1">Plastid</location>
        <location evidence="1">Chloroplast</location>
    </subcellularLocation>
</comment>
<evidence type="ECO:0000256" key="2">
    <source>
        <dbReference type="ARBA" id="ARBA00022528"/>
    </source>
</evidence>
<dbReference type="HAMAP" id="MF_01152">
    <property type="entry name" value="DnaJ"/>
    <property type="match status" value="1"/>
</dbReference>
<reference evidence="15" key="1">
    <citation type="submission" date="2021-01" db="EMBL/GenBank/DDBJ databases">
        <authorList>
            <person name="Corre E."/>
            <person name="Pelletier E."/>
            <person name="Niang G."/>
            <person name="Scheremetjew M."/>
            <person name="Finn R."/>
            <person name="Kale V."/>
            <person name="Holt S."/>
            <person name="Cochrane G."/>
            <person name="Meng A."/>
            <person name="Brown T."/>
            <person name="Cohen L."/>
        </authorList>
    </citation>
    <scope>NUCLEOTIDE SEQUENCE</scope>
    <source>
        <strain evidence="15">CCMP219</strain>
    </source>
</reference>
<dbReference type="InterPro" id="IPR002939">
    <property type="entry name" value="DnaJ_C"/>
</dbReference>
<dbReference type="Gene3D" id="2.10.230.10">
    <property type="entry name" value="Heat shock protein DnaJ, cysteine-rich domain"/>
    <property type="match status" value="1"/>
</dbReference>
<evidence type="ECO:0000256" key="4">
    <source>
        <dbReference type="ARBA" id="ARBA00022723"/>
    </source>
</evidence>
<evidence type="ECO:0000259" key="13">
    <source>
        <dbReference type="PROSITE" id="PS50076"/>
    </source>
</evidence>
<dbReference type="SMART" id="SM00271">
    <property type="entry name" value="DnaJ"/>
    <property type="match status" value="1"/>
</dbReference>
<dbReference type="GO" id="GO:0005524">
    <property type="term" value="F:ATP binding"/>
    <property type="evidence" value="ECO:0007669"/>
    <property type="project" value="InterPro"/>
</dbReference>
<dbReference type="GO" id="GO:0008270">
    <property type="term" value="F:zinc ion binding"/>
    <property type="evidence" value="ECO:0007669"/>
    <property type="project" value="UniProtKB-KW"/>
</dbReference>
<organism evidence="15">
    <name type="scientific">Chlamydomonas euryale</name>
    <dbReference type="NCBI Taxonomy" id="1486919"/>
    <lineage>
        <taxon>Eukaryota</taxon>
        <taxon>Viridiplantae</taxon>
        <taxon>Chlorophyta</taxon>
        <taxon>core chlorophytes</taxon>
        <taxon>Chlorophyceae</taxon>
        <taxon>CS clade</taxon>
        <taxon>Chlamydomonadales</taxon>
        <taxon>Chlamydomonadaceae</taxon>
        <taxon>Chlamydomonas</taxon>
    </lineage>
</organism>
<dbReference type="PANTHER" id="PTHR43096">
    <property type="entry name" value="DNAJ HOMOLOG 1, MITOCHONDRIAL-RELATED"/>
    <property type="match status" value="1"/>
</dbReference>
<feature type="domain" description="J" evidence="13">
    <location>
        <begin position="49"/>
        <end position="113"/>
    </location>
</feature>
<keyword evidence="2" id="KW-0150">Chloroplast</keyword>
<dbReference type="PROSITE" id="PS50076">
    <property type="entry name" value="DNAJ_2"/>
    <property type="match status" value="1"/>
</dbReference>
<keyword evidence="5" id="KW-0677">Repeat</keyword>
<dbReference type="FunFam" id="2.60.260.20:FF:000005">
    <property type="entry name" value="Chaperone protein dnaJ 1, mitochondrial"/>
    <property type="match status" value="1"/>
</dbReference>
<dbReference type="FunFam" id="2.60.260.20:FF:000009">
    <property type="entry name" value="Putative Mitochondrial DnaJ chaperone"/>
    <property type="match status" value="1"/>
</dbReference>
<feature type="compositionally biased region" description="Polar residues" evidence="12">
    <location>
        <begin position="1"/>
        <end position="14"/>
    </location>
</feature>
<dbReference type="InterPro" id="IPR008971">
    <property type="entry name" value="HSP40/DnaJ_pept-bd"/>
</dbReference>
<dbReference type="FunFam" id="2.10.230.10:FF:000002">
    <property type="entry name" value="Molecular chaperone DnaJ"/>
    <property type="match status" value="1"/>
</dbReference>
<comment type="similarity">
    <text evidence="10">Belongs to the DnaJ family.</text>
</comment>
<dbReference type="EMBL" id="HBEC01025742">
    <property type="protein sequence ID" value="CAD8293082.1"/>
    <property type="molecule type" value="Transcribed_RNA"/>
</dbReference>
<keyword evidence="3" id="KW-0934">Plastid</keyword>
<dbReference type="InterPro" id="IPR001305">
    <property type="entry name" value="HSP_DnaJ_Cys-rich_dom"/>
</dbReference>
<dbReference type="SUPFAM" id="SSF57938">
    <property type="entry name" value="DnaJ/Hsp40 cysteine-rich domain"/>
    <property type="match status" value="1"/>
</dbReference>
<dbReference type="FunFam" id="1.10.287.110:FF:000037">
    <property type="entry name" value="Chaperone protein dnaJ A6 chloroplastic"/>
    <property type="match status" value="1"/>
</dbReference>
<evidence type="ECO:0000256" key="6">
    <source>
        <dbReference type="ARBA" id="ARBA00022771"/>
    </source>
</evidence>
<feature type="compositionally biased region" description="Low complexity" evidence="12">
    <location>
        <begin position="29"/>
        <end position="38"/>
    </location>
</feature>
<keyword evidence="4 11" id="KW-0479">Metal-binding</keyword>
<dbReference type="Pfam" id="PF00226">
    <property type="entry name" value="DnaJ"/>
    <property type="match status" value="1"/>
</dbReference>
<sequence>MQSQLRNTSGTLRASNVYRGVAQRPPPRVSAARPSRSRGATVVVRAESDYYDLLGIGRSASTKEIKQAYRQKARKYHPDVNREPGAEDMFKKIGEAYEVLSDDQKKAIYDRYGEAGLKGGMGGFGGSGMGGQGDFSNPFDLFESFFGGSAGFGGGMGGFGGRTRTRAVPGEDERFDLQLDFLDAVFGCAKELDVDRLASCGTCEGSGAKSGTTASTCPQCQGTGQYVQAVRTPLGAFQQVSTCPRCEGTGQIVTPCEKCGGDGRVRESKRIQLKVPAGVDTGSRLRVRGEGNSGRRGGESGDLYVFISVKTHPELRRDGTTIHSDVEISYVDAILGTQVKVPTVDGPVELKIPSGTQPGTTLLMAKRGVPRLGNVAQRGDHQVHIRVKIPKSLTGEEKKLVEELKEMQGKTTVGPFKF</sequence>
<evidence type="ECO:0000256" key="5">
    <source>
        <dbReference type="ARBA" id="ARBA00022737"/>
    </source>
</evidence>
<dbReference type="PRINTS" id="PR00625">
    <property type="entry name" value="JDOMAIN"/>
</dbReference>
<dbReference type="PROSITE" id="PS51188">
    <property type="entry name" value="ZF_CR"/>
    <property type="match status" value="1"/>
</dbReference>
<dbReference type="GO" id="GO:0042026">
    <property type="term" value="P:protein refolding"/>
    <property type="evidence" value="ECO:0007669"/>
    <property type="project" value="TreeGrafter"/>
</dbReference>
<evidence type="ECO:0000256" key="9">
    <source>
        <dbReference type="ARBA" id="ARBA00023186"/>
    </source>
</evidence>
<dbReference type="CDD" id="cd10719">
    <property type="entry name" value="DnaJ_zf"/>
    <property type="match status" value="1"/>
</dbReference>
<dbReference type="InterPro" id="IPR012724">
    <property type="entry name" value="DnaJ"/>
</dbReference>
<feature type="zinc finger region" description="CR-type" evidence="11">
    <location>
        <begin position="187"/>
        <end position="268"/>
    </location>
</feature>
<keyword evidence="9" id="KW-0143">Chaperone</keyword>
<dbReference type="InterPro" id="IPR036410">
    <property type="entry name" value="HSP_DnaJ_Cys-rich_dom_sf"/>
</dbReference>
<dbReference type="GO" id="GO:0009507">
    <property type="term" value="C:chloroplast"/>
    <property type="evidence" value="ECO:0007669"/>
    <property type="project" value="UniProtKB-SubCell"/>
</dbReference>
<dbReference type="PROSITE" id="PS00636">
    <property type="entry name" value="DNAJ_1"/>
    <property type="match status" value="1"/>
</dbReference>
<dbReference type="CDD" id="cd10747">
    <property type="entry name" value="DnaJ_C"/>
    <property type="match status" value="1"/>
</dbReference>
<evidence type="ECO:0000256" key="11">
    <source>
        <dbReference type="PROSITE-ProRule" id="PRU00546"/>
    </source>
</evidence>
<keyword evidence="8" id="KW-0809">Transit peptide</keyword>
<dbReference type="AlphaFoldDB" id="A0A7R9YXU6"/>
<feature type="domain" description="CR-type" evidence="14">
    <location>
        <begin position="187"/>
        <end position="268"/>
    </location>
</feature>
<dbReference type="NCBIfam" id="NF008035">
    <property type="entry name" value="PRK10767.1"/>
    <property type="match status" value="1"/>
</dbReference>
<dbReference type="GO" id="GO:0051082">
    <property type="term" value="F:unfolded protein binding"/>
    <property type="evidence" value="ECO:0007669"/>
    <property type="project" value="InterPro"/>
</dbReference>
<gene>
    <name evidence="15" type="ORF">CEUR00632_LOCUS11823</name>
</gene>
<dbReference type="PANTHER" id="PTHR43096:SF10">
    <property type="entry name" value="CHAPERONE PROTEIN DNAJ A6, CHLOROPLASTIC"/>
    <property type="match status" value="1"/>
</dbReference>
<evidence type="ECO:0000256" key="12">
    <source>
        <dbReference type="SAM" id="MobiDB-lite"/>
    </source>
</evidence>
<feature type="region of interest" description="Disordered" evidence="12">
    <location>
        <begin position="1"/>
        <end position="38"/>
    </location>
</feature>
<dbReference type="InterPro" id="IPR018253">
    <property type="entry name" value="DnaJ_domain_CS"/>
</dbReference>
<evidence type="ECO:0000256" key="8">
    <source>
        <dbReference type="ARBA" id="ARBA00022946"/>
    </source>
</evidence>
<dbReference type="InterPro" id="IPR001623">
    <property type="entry name" value="DnaJ_domain"/>
</dbReference>
<dbReference type="Gene3D" id="2.60.260.20">
    <property type="entry name" value="Urease metallochaperone UreE, N-terminal domain"/>
    <property type="match status" value="2"/>
</dbReference>
<evidence type="ECO:0000256" key="10">
    <source>
        <dbReference type="ARBA" id="ARBA00061004"/>
    </source>
</evidence>
<evidence type="ECO:0000259" key="14">
    <source>
        <dbReference type="PROSITE" id="PS51188"/>
    </source>
</evidence>
<accession>A0A7R9YXU6</accession>
<dbReference type="GO" id="GO:0031072">
    <property type="term" value="F:heat shock protein binding"/>
    <property type="evidence" value="ECO:0007669"/>
    <property type="project" value="InterPro"/>
</dbReference>
<dbReference type="NCBIfam" id="TIGR02349">
    <property type="entry name" value="DnaJ_bact"/>
    <property type="match status" value="1"/>
</dbReference>
<dbReference type="Gene3D" id="1.10.287.110">
    <property type="entry name" value="DnaJ domain"/>
    <property type="match status" value="1"/>
</dbReference>
<keyword evidence="6 11" id="KW-0863">Zinc-finger</keyword>
<dbReference type="Pfam" id="PF01556">
    <property type="entry name" value="DnaJ_C"/>
    <property type="match status" value="1"/>
</dbReference>
<name>A0A7R9YXU6_9CHLO</name>
<dbReference type="SUPFAM" id="SSF49493">
    <property type="entry name" value="HSP40/DnaJ peptide-binding domain"/>
    <property type="match status" value="2"/>
</dbReference>
<evidence type="ECO:0000256" key="7">
    <source>
        <dbReference type="ARBA" id="ARBA00022833"/>
    </source>
</evidence>
<proteinExistence type="inferred from homology"/>
<evidence type="ECO:0000256" key="1">
    <source>
        <dbReference type="ARBA" id="ARBA00004229"/>
    </source>
</evidence>
<evidence type="ECO:0000313" key="15">
    <source>
        <dbReference type="EMBL" id="CAD8293082.1"/>
    </source>
</evidence>